<keyword evidence="1" id="KW-0812">Transmembrane</keyword>
<dbReference type="Proteomes" id="UP000886803">
    <property type="component" value="Unassembled WGS sequence"/>
</dbReference>
<evidence type="ECO:0000256" key="2">
    <source>
        <dbReference type="SAM" id="SignalP"/>
    </source>
</evidence>
<accession>A0A9D2S4L2</accession>
<dbReference type="AlphaFoldDB" id="A0A9D2S4L2"/>
<feature type="transmembrane region" description="Helical" evidence="1">
    <location>
        <begin position="372"/>
        <end position="396"/>
    </location>
</feature>
<organism evidence="3 4">
    <name type="scientific">Candidatus Gemmiger avicola</name>
    <dbReference type="NCBI Taxonomy" id="2838605"/>
    <lineage>
        <taxon>Bacteria</taxon>
        <taxon>Bacillati</taxon>
        <taxon>Bacillota</taxon>
        <taxon>Clostridia</taxon>
        <taxon>Eubacteriales</taxon>
        <taxon>Gemmiger</taxon>
    </lineage>
</organism>
<evidence type="ECO:0000313" key="3">
    <source>
        <dbReference type="EMBL" id="HJB42470.1"/>
    </source>
</evidence>
<proteinExistence type="predicted"/>
<reference evidence="3" key="2">
    <citation type="submission" date="2021-04" db="EMBL/GenBank/DDBJ databases">
        <authorList>
            <person name="Gilroy R."/>
        </authorList>
    </citation>
    <scope>NUCLEOTIDE SEQUENCE</scope>
    <source>
        <strain evidence="3">ChiBcec8-13705</strain>
    </source>
</reference>
<comment type="caution">
    <text evidence="3">The sequence shown here is derived from an EMBL/GenBank/DDBJ whole genome shotgun (WGS) entry which is preliminary data.</text>
</comment>
<feature type="chain" id="PRO_5039161587" evidence="2">
    <location>
        <begin position="35"/>
        <end position="401"/>
    </location>
</feature>
<keyword evidence="2" id="KW-0732">Signal</keyword>
<feature type="signal peptide" evidence="2">
    <location>
        <begin position="1"/>
        <end position="34"/>
    </location>
</feature>
<evidence type="ECO:0000256" key="1">
    <source>
        <dbReference type="SAM" id="Phobius"/>
    </source>
</evidence>
<protein>
    <submittedName>
        <fullName evidence="3">Uncharacterized protein</fullName>
    </submittedName>
</protein>
<name>A0A9D2S4L2_9FIRM</name>
<gene>
    <name evidence="3" type="ORF">H9945_08225</name>
</gene>
<keyword evidence="1" id="KW-0472">Membrane</keyword>
<evidence type="ECO:0000313" key="4">
    <source>
        <dbReference type="Proteomes" id="UP000886803"/>
    </source>
</evidence>
<reference evidence="3" key="1">
    <citation type="journal article" date="2021" name="PeerJ">
        <title>Extensive microbial diversity within the chicken gut microbiome revealed by metagenomics and culture.</title>
        <authorList>
            <person name="Gilroy R."/>
            <person name="Ravi A."/>
            <person name="Getino M."/>
            <person name="Pursley I."/>
            <person name="Horton D.L."/>
            <person name="Alikhan N.F."/>
            <person name="Baker D."/>
            <person name="Gharbi K."/>
            <person name="Hall N."/>
            <person name="Watson M."/>
            <person name="Adriaenssens E.M."/>
            <person name="Foster-Nyarko E."/>
            <person name="Jarju S."/>
            <person name="Secka A."/>
            <person name="Antonio M."/>
            <person name="Oren A."/>
            <person name="Chaudhuri R.R."/>
            <person name="La Ragione R."/>
            <person name="Hildebrand F."/>
            <person name="Pallen M.J."/>
        </authorList>
    </citation>
    <scope>NUCLEOTIDE SEQUENCE</scope>
    <source>
        <strain evidence="3">ChiBcec8-13705</strain>
    </source>
</reference>
<sequence length="401" mass="41867">MATIAGYTPKLCGWLAGGAAAVALLLAAPLPARAADYDTTLAQLDELQTLAETYVQEQDSGADPLLLALSYTRSGAYNDTIWQLTAGTRDASFESYVLEQNGDLAELIGMGSLTAPNGELVDFGHLLASINLVYNGLPITGSWGGDCMELAQYYMGQASDAAGYASLMNATFNLEDDGSTSVFSSSDLRADLDSVNIGAGLTADSRLADAIRTYYADLTEYDRVYQFIARSFGSVNTGDETFADTVYDTLVGDTGMQLLLYTEDMWSISEGWTVAAEAEPALRGAATVFANYLSGAVNGERVNSGDISRLAEMASTALADALNALGDSDAANAALAAGESETGTASSGATSAVDGALDEAAATLRSSFDVTAFQLVLLIIGAVALFGMILNLAMLVREVRK</sequence>
<keyword evidence="1" id="KW-1133">Transmembrane helix</keyword>
<dbReference type="EMBL" id="DWYG01000138">
    <property type="protein sequence ID" value="HJB42470.1"/>
    <property type="molecule type" value="Genomic_DNA"/>
</dbReference>